<gene>
    <name evidence="2" type="ORF">KSF_046910</name>
</gene>
<organism evidence="2 3">
    <name type="scientific">Reticulibacter mediterranei</name>
    <dbReference type="NCBI Taxonomy" id="2778369"/>
    <lineage>
        <taxon>Bacteria</taxon>
        <taxon>Bacillati</taxon>
        <taxon>Chloroflexota</taxon>
        <taxon>Ktedonobacteria</taxon>
        <taxon>Ktedonobacterales</taxon>
        <taxon>Reticulibacteraceae</taxon>
        <taxon>Reticulibacter</taxon>
    </lineage>
</organism>
<sequence>MTMLLFALHNKNMRNGDQEEHHSKNSIHIFYAYAHEDEALRKALETHLSALKHQGLITDWFDRNITAGEQWITQTQTHLQVADIILLLISPSFFASEYCSSFEMKQAIQRHEEQYARVIPIILRPVDWKHTILSHLQALPENAKPITQWRNRDHAFLSVATSIRKIIEDIQKKPAFPSLSSSSSFAGEKTQQYASFRSFSPFFMQQHVAELVEGEAFQQKKVSSEIGKKATDTYKIILLGASGAGKTTLLSSMYNALAVQRPNTSFFLETTPDQRKKLNAMYYGIVSGQWPPGTQVSETEEWHFTCRVRSPGKRIYSPFHCSYLDYAGGRITERMEDMAVADNFEQQFAQSHALLGLLDGQKLLALMQKKQEADHFIYIELQNMLQIMQNGGKLAHFFITKWDLLQAKYSLQDIRDRLLQIDEFNHFVRNQSNSYCVRLIPVSAVGAGFAELQGDGSIRKVSGSYPKPFHIDLPLCCIWSDLFHAGSQSLWAYSEQERGLGAIHDKKTAQRAVIQSCLQSMHTLEEAFPVSRFL</sequence>
<evidence type="ECO:0000313" key="3">
    <source>
        <dbReference type="Proteomes" id="UP000597444"/>
    </source>
</evidence>
<dbReference type="SUPFAM" id="SSF52200">
    <property type="entry name" value="Toll/Interleukin receptor TIR domain"/>
    <property type="match status" value="1"/>
</dbReference>
<dbReference type="GO" id="GO:0007165">
    <property type="term" value="P:signal transduction"/>
    <property type="evidence" value="ECO:0007669"/>
    <property type="project" value="InterPro"/>
</dbReference>
<protein>
    <recommendedName>
        <fullName evidence="1">TIR domain-containing protein</fullName>
    </recommendedName>
</protein>
<proteinExistence type="predicted"/>
<dbReference type="AlphaFoldDB" id="A0A8J3N3Q7"/>
<feature type="domain" description="TIR" evidence="1">
    <location>
        <begin position="25"/>
        <end position="167"/>
    </location>
</feature>
<dbReference type="Pfam" id="PF19975">
    <property type="entry name" value="DO-GTPase1"/>
    <property type="match status" value="1"/>
</dbReference>
<evidence type="ECO:0000313" key="2">
    <source>
        <dbReference type="EMBL" id="GHO94643.1"/>
    </source>
</evidence>
<dbReference type="PROSITE" id="PS50104">
    <property type="entry name" value="TIR"/>
    <property type="match status" value="1"/>
</dbReference>
<dbReference type="InterPro" id="IPR035897">
    <property type="entry name" value="Toll_tir_struct_dom_sf"/>
</dbReference>
<dbReference type="SMART" id="SM00255">
    <property type="entry name" value="TIR"/>
    <property type="match status" value="1"/>
</dbReference>
<evidence type="ECO:0000259" key="1">
    <source>
        <dbReference type="PROSITE" id="PS50104"/>
    </source>
</evidence>
<dbReference type="SUPFAM" id="SSF52540">
    <property type="entry name" value="P-loop containing nucleoside triphosphate hydrolases"/>
    <property type="match status" value="1"/>
</dbReference>
<dbReference type="InterPro" id="IPR000157">
    <property type="entry name" value="TIR_dom"/>
</dbReference>
<reference evidence="2" key="1">
    <citation type="submission" date="2020-10" db="EMBL/GenBank/DDBJ databases">
        <title>Taxonomic study of unclassified bacteria belonging to the class Ktedonobacteria.</title>
        <authorList>
            <person name="Yabe S."/>
            <person name="Wang C.M."/>
            <person name="Zheng Y."/>
            <person name="Sakai Y."/>
            <person name="Cavaletti L."/>
            <person name="Monciardini P."/>
            <person name="Donadio S."/>
        </authorList>
    </citation>
    <scope>NUCLEOTIDE SEQUENCE</scope>
    <source>
        <strain evidence="2">ID150040</strain>
    </source>
</reference>
<comment type="caution">
    <text evidence="2">The sequence shown here is derived from an EMBL/GenBank/DDBJ whole genome shotgun (WGS) entry which is preliminary data.</text>
</comment>
<dbReference type="InterPro" id="IPR027417">
    <property type="entry name" value="P-loop_NTPase"/>
</dbReference>
<name>A0A8J3N3Q7_9CHLR</name>
<dbReference type="InterPro" id="IPR045530">
    <property type="entry name" value="DO-GTPase1"/>
</dbReference>
<accession>A0A8J3N3Q7</accession>
<dbReference type="Gene3D" id="3.40.50.300">
    <property type="entry name" value="P-loop containing nucleotide triphosphate hydrolases"/>
    <property type="match status" value="1"/>
</dbReference>
<dbReference type="Proteomes" id="UP000597444">
    <property type="component" value="Unassembled WGS sequence"/>
</dbReference>
<keyword evidence="3" id="KW-1185">Reference proteome</keyword>
<dbReference type="EMBL" id="BNJK01000001">
    <property type="protein sequence ID" value="GHO94643.1"/>
    <property type="molecule type" value="Genomic_DNA"/>
</dbReference>
<dbReference type="Pfam" id="PF13676">
    <property type="entry name" value="TIR_2"/>
    <property type="match status" value="1"/>
</dbReference>
<dbReference type="Gene3D" id="3.40.50.10140">
    <property type="entry name" value="Toll/interleukin-1 receptor homology (TIR) domain"/>
    <property type="match status" value="1"/>
</dbReference>